<keyword evidence="3" id="KW-1185">Reference proteome</keyword>
<dbReference type="Proteomes" id="UP000053558">
    <property type="component" value="Unassembled WGS sequence"/>
</dbReference>
<feature type="transmembrane region" description="Helical" evidence="1">
    <location>
        <begin position="113"/>
        <end position="135"/>
    </location>
</feature>
<accession>R7SFA7</accession>
<dbReference type="EMBL" id="JH711592">
    <property type="protein sequence ID" value="EIW74432.1"/>
    <property type="molecule type" value="Genomic_DNA"/>
</dbReference>
<keyword evidence="1" id="KW-1133">Transmembrane helix</keyword>
<feature type="transmembrane region" description="Helical" evidence="1">
    <location>
        <begin position="254"/>
        <end position="272"/>
    </location>
</feature>
<dbReference type="AlphaFoldDB" id="R7SFA7"/>
<organism evidence="2 3">
    <name type="scientific">Coniophora puteana (strain RWD-64-598)</name>
    <name type="common">Brown rot fungus</name>
    <dbReference type="NCBI Taxonomy" id="741705"/>
    <lineage>
        <taxon>Eukaryota</taxon>
        <taxon>Fungi</taxon>
        <taxon>Dikarya</taxon>
        <taxon>Basidiomycota</taxon>
        <taxon>Agaricomycotina</taxon>
        <taxon>Agaricomycetes</taxon>
        <taxon>Agaricomycetidae</taxon>
        <taxon>Boletales</taxon>
        <taxon>Coniophorineae</taxon>
        <taxon>Coniophoraceae</taxon>
        <taxon>Coniophora</taxon>
    </lineage>
</organism>
<gene>
    <name evidence="2" type="ORF">CONPUDRAFT_78078</name>
</gene>
<keyword evidence="1" id="KW-0812">Transmembrane</keyword>
<evidence type="ECO:0000313" key="3">
    <source>
        <dbReference type="Proteomes" id="UP000053558"/>
    </source>
</evidence>
<keyword evidence="1" id="KW-0472">Membrane</keyword>
<reference evidence="3" key="1">
    <citation type="journal article" date="2012" name="Science">
        <title>The Paleozoic origin of enzymatic lignin decomposition reconstructed from 31 fungal genomes.</title>
        <authorList>
            <person name="Floudas D."/>
            <person name="Binder M."/>
            <person name="Riley R."/>
            <person name="Barry K."/>
            <person name="Blanchette R.A."/>
            <person name="Henrissat B."/>
            <person name="Martinez A.T."/>
            <person name="Otillar R."/>
            <person name="Spatafora J.W."/>
            <person name="Yadav J.S."/>
            <person name="Aerts A."/>
            <person name="Benoit I."/>
            <person name="Boyd A."/>
            <person name="Carlson A."/>
            <person name="Copeland A."/>
            <person name="Coutinho P.M."/>
            <person name="de Vries R.P."/>
            <person name="Ferreira P."/>
            <person name="Findley K."/>
            <person name="Foster B."/>
            <person name="Gaskell J."/>
            <person name="Glotzer D."/>
            <person name="Gorecki P."/>
            <person name="Heitman J."/>
            <person name="Hesse C."/>
            <person name="Hori C."/>
            <person name="Igarashi K."/>
            <person name="Jurgens J.A."/>
            <person name="Kallen N."/>
            <person name="Kersten P."/>
            <person name="Kohler A."/>
            <person name="Kuees U."/>
            <person name="Kumar T.K.A."/>
            <person name="Kuo A."/>
            <person name="LaButti K."/>
            <person name="Larrondo L.F."/>
            <person name="Lindquist E."/>
            <person name="Ling A."/>
            <person name="Lombard V."/>
            <person name="Lucas S."/>
            <person name="Lundell T."/>
            <person name="Martin R."/>
            <person name="McLaughlin D.J."/>
            <person name="Morgenstern I."/>
            <person name="Morin E."/>
            <person name="Murat C."/>
            <person name="Nagy L.G."/>
            <person name="Nolan M."/>
            <person name="Ohm R.A."/>
            <person name="Patyshakuliyeva A."/>
            <person name="Rokas A."/>
            <person name="Ruiz-Duenas F.J."/>
            <person name="Sabat G."/>
            <person name="Salamov A."/>
            <person name="Samejima M."/>
            <person name="Schmutz J."/>
            <person name="Slot J.C."/>
            <person name="St John F."/>
            <person name="Stenlid J."/>
            <person name="Sun H."/>
            <person name="Sun S."/>
            <person name="Syed K."/>
            <person name="Tsang A."/>
            <person name="Wiebenga A."/>
            <person name="Young D."/>
            <person name="Pisabarro A."/>
            <person name="Eastwood D.C."/>
            <person name="Martin F."/>
            <person name="Cullen D."/>
            <person name="Grigoriev I.V."/>
            <person name="Hibbett D.S."/>
        </authorList>
    </citation>
    <scope>NUCLEOTIDE SEQUENCE [LARGE SCALE GENOMIC DNA]</scope>
    <source>
        <strain evidence="3">RWD-64-598 SS2</strain>
    </source>
</reference>
<dbReference type="GeneID" id="19209701"/>
<evidence type="ECO:0000256" key="1">
    <source>
        <dbReference type="SAM" id="Phobius"/>
    </source>
</evidence>
<protein>
    <submittedName>
        <fullName evidence="2">Uncharacterized protein</fullName>
    </submittedName>
</protein>
<proteinExistence type="predicted"/>
<name>R7SFA7_CONPW</name>
<feature type="transmembrane region" description="Helical" evidence="1">
    <location>
        <begin position="211"/>
        <end position="234"/>
    </location>
</feature>
<sequence>MLSVAGSPESRLVVTNSECHWWSGSFMTIIQLIWVRHMSELVFHRVMLTLANRLRYAGITHIVISAAGDLHNLPIDKVRWWLLHQGGDDSPSKAVIMIRVDALYPRVKVASRLLHSVFVISQVGNISSMVITMLAGGRGARSIRTAEVKLYPGFSVCHWRDTAVGPASSLFVASTFCFEIIALTLATYRIYTHLKATGKKLYSIWRSNNLFFLVARENLTYFCTLAIWLAFAVIDGTLSSSDSQEAALLDDTMFVLETYWTSILGPYLVLNVRRNDTKHINPYIKTKITGDTIVFASFHGEGVDSDHQFEGNHA</sequence>
<feature type="transmembrane region" description="Helical" evidence="1">
    <location>
        <begin position="170"/>
        <end position="191"/>
    </location>
</feature>
<dbReference type="RefSeq" id="XP_007775448.1">
    <property type="nucleotide sequence ID" value="XM_007777258.1"/>
</dbReference>
<evidence type="ECO:0000313" key="2">
    <source>
        <dbReference type="EMBL" id="EIW74432.1"/>
    </source>
</evidence>
<dbReference type="KEGG" id="cput:CONPUDRAFT_78078"/>